<feature type="region of interest" description="Disordered" evidence="1">
    <location>
        <begin position="959"/>
        <end position="998"/>
    </location>
</feature>
<feature type="compositionally biased region" description="Polar residues" evidence="1">
    <location>
        <begin position="269"/>
        <end position="279"/>
    </location>
</feature>
<name>A0A9P9EC46_9HYPO</name>
<feature type="compositionally biased region" description="Low complexity" evidence="1">
    <location>
        <begin position="675"/>
        <end position="690"/>
    </location>
</feature>
<gene>
    <name evidence="2" type="ORF">B0J13DRAFT_641343</name>
</gene>
<sequence>MPLLCCCRSWDLIQGSSSCNIQPPSVQLAPTTVPTAEVPSKMIEAQSSVPESCSRPLSEPPQLSIADNHDVFGPQLVVDDSESDTDLPRARKKISGTFEAVKIKVVQHIRHGTATKRQSLASIGNSNEEVARRAELKRLMHKRIQDELQTEQRDGRSSNKSTPSLPCLSSVINAAMPTAGPRDNIEFAVNSLPTFTGLTPLEDSLQSTTSVPHEDSRAPVVQQNDRPASSIGYESYAESTNETTGTVRCLRPVIVSTESSPASRHLSFPHSTSQKSFQLSNSVSRLDRILGPDNGFSSRQDSSSLDGQSALGVWLIAQGLRSRENSEPPPEGTEIGNSVTRNSSNEQLKGVDRVSKTLASSIHSASRSQIEIFLDPEPMEDSKKLEQGCLSEISTQQSTTSDLTTGSNGSESRTPSQRQGILESCSLALKLSSMVDNTSSNYTSKLPSFQPSPARSDPNFYALKAQDFQSFQLSPFEWHRGSLLHCDFTRSEEPALNALNDDNPTEFVSDPDPRGSQHSSQKADDRNSLSHSETTSFIQRETELRTIQKRFGDVLARKRLALPITSRFHEEFEGRNLGQEARTSFADKIRLTVPRRFKVGSRSSGNPELGTLFGSSRIANSNSGLQETEIVTNGETSSQRKRLSNLRMRSNIPPTQPDKASSENRQLNLQAGLWRGRSTGNSSLSTNTTREPSQLTPKAEELPSDYHSKRLIQRWATEMRIGTIGRPEKIETEILTELVKPPRSWAKYPSHTKERRTGHATIKDNENPKDFAAREINLDDQVMWATDKNAVDDMSPDETLTQSFSMRMEKALKSKLTWILPQKSEYGVKARRSWRGRASSQGGKQLEYPELEILPTESGYEELQALEKEIGIMRGKPRNLPTEESSTKPKSVRSLGSRISALMFEAATSSFHNHDKSQTTTSILRSSGTPASGFYSLFQESTAPTDVFVTPQSRISFGFGTREDQQDSDVESTKNNWSTIRESPMTGVDTSHDLQIST</sequence>
<feature type="compositionally biased region" description="Basic and acidic residues" evidence="1">
    <location>
        <begin position="511"/>
        <end position="528"/>
    </location>
</feature>
<proteinExistence type="predicted"/>
<evidence type="ECO:0000313" key="2">
    <source>
        <dbReference type="EMBL" id="KAH7134707.1"/>
    </source>
</evidence>
<feature type="compositionally biased region" description="Basic and acidic residues" evidence="1">
    <location>
        <begin position="751"/>
        <end position="765"/>
    </location>
</feature>
<keyword evidence="3" id="KW-1185">Reference proteome</keyword>
<feature type="region of interest" description="Disordered" evidence="1">
    <location>
        <begin position="147"/>
        <end position="166"/>
    </location>
</feature>
<feature type="region of interest" description="Disordered" evidence="1">
    <location>
        <begin position="624"/>
        <end position="702"/>
    </location>
</feature>
<feature type="region of interest" description="Disordered" evidence="1">
    <location>
        <begin position="46"/>
        <end position="66"/>
    </location>
</feature>
<feature type="region of interest" description="Disordered" evidence="1">
    <location>
        <begin position="495"/>
        <end position="537"/>
    </location>
</feature>
<feature type="compositionally biased region" description="Polar residues" evidence="1">
    <location>
        <begin position="335"/>
        <end position="347"/>
    </location>
</feature>
<dbReference type="EMBL" id="JAGMUU010000017">
    <property type="protein sequence ID" value="KAH7134707.1"/>
    <property type="molecule type" value="Genomic_DNA"/>
</dbReference>
<organism evidence="2 3">
    <name type="scientific">Dactylonectria estremocensis</name>
    <dbReference type="NCBI Taxonomy" id="1079267"/>
    <lineage>
        <taxon>Eukaryota</taxon>
        <taxon>Fungi</taxon>
        <taxon>Dikarya</taxon>
        <taxon>Ascomycota</taxon>
        <taxon>Pezizomycotina</taxon>
        <taxon>Sordariomycetes</taxon>
        <taxon>Hypocreomycetidae</taxon>
        <taxon>Hypocreales</taxon>
        <taxon>Nectriaceae</taxon>
        <taxon>Dactylonectria</taxon>
    </lineage>
</organism>
<comment type="caution">
    <text evidence="2">The sequence shown here is derived from an EMBL/GenBank/DDBJ whole genome shotgun (WGS) entry which is preliminary data.</text>
</comment>
<feature type="region of interest" description="Disordered" evidence="1">
    <location>
        <begin position="393"/>
        <end position="420"/>
    </location>
</feature>
<feature type="compositionally biased region" description="Polar residues" evidence="1">
    <location>
        <begin position="408"/>
        <end position="419"/>
    </location>
</feature>
<dbReference type="OrthoDB" id="3437384at2759"/>
<feature type="region of interest" description="Disordered" evidence="1">
    <location>
        <begin position="746"/>
        <end position="765"/>
    </location>
</feature>
<feature type="compositionally biased region" description="Low complexity" evidence="1">
    <location>
        <begin position="394"/>
        <end position="407"/>
    </location>
</feature>
<dbReference type="AlphaFoldDB" id="A0A9P9EC46"/>
<accession>A0A9P9EC46</accession>
<reference evidence="2" key="1">
    <citation type="journal article" date="2021" name="Nat. Commun.">
        <title>Genetic determinants of endophytism in the Arabidopsis root mycobiome.</title>
        <authorList>
            <person name="Mesny F."/>
            <person name="Miyauchi S."/>
            <person name="Thiergart T."/>
            <person name="Pickel B."/>
            <person name="Atanasova L."/>
            <person name="Karlsson M."/>
            <person name="Huettel B."/>
            <person name="Barry K.W."/>
            <person name="Haridas S."/>
            <person name="Chen C."/>
            <person name="Bauer D."/>
            <person name="Andreopoulos W."/>
            <person name="Pangilinan J."/>
            <person name="LaButti K."/>
            <person name="Riley R."/>
            <person name="Lipzen A."/>
            <person name="Clum A."/>
            <person name="Drula E."/>
            <person name="Henrissat B."/>
            <person name="Kohler A."/>
            <person name="Grigoriev I.V."/>
            <person name="Martin F.M."/>
            <person name="Hacquard S."/>
        </authorList>
    </citation>
    <scope>NUCLEOTIDE SEQUENCE</scope>
    <source>
        <strain evidence="2">MPI-CAGE-AT-0021</strain>
    </source>
</reference>
<feature type="compositionally biased region" description="Polar residues" evidence="1">
    <location>
        <begin position="624"/>
        <end position="637"/>
    </location>
</feature>
<feature type="region of interest" description="Disordered" evidence="1">
    <location>
        <begin position="204"/>
        <end position="228"/>
    </location>
</feature>
<protein>
    <submittedName>
        <fullName evidence="2">Uncharacterized protein</fullName>
    </submittedName>
</protein>
<evidence type="ECO:0000256" key="1">
    <source>
        <dbReference type="SAM" id="MobiDB-lite"/>
    </source>
</evidence>
<feature type="region of interest" description="Disordered" evidence="1">
    <location>
        <begin position="320"/>
        <end position="352"/>
    </location>
</feature>
<feature type="region of interest" description="Disordered" evidence="1">
    <location>
        <begin position="260"/>
        <end position="279"/>
    </location>
</feature>
<evidence type="ECO:0000313" key="3">
    <source>
        <dbReference type="Proteomes" id="UP000717696"/>
    </source>
</evidence>
<dbReference type="Proteomes" id="UP000717696">
    <property type="component" value="Unassembled WGS sequence"/>
</dbReference>
<feature type="compositionally biased region" description="Basic and acidic residues" evidence="1">
    <location>
        <begin position="147"/>
        <end position="157"/>
    </location>
</feature>